<dbReference type="Pfam" id="PF07715">
    <property type="entry name" value="Plug"/>
    <property type="match status" value="1"/>
</dbReference>
<feature type="signal peptide" evidence="5">
    <location>
        <begin position="1"/>
        <end position="22"/>
    </location>
</feature>
<comment type="subcellular location">
    <subcellularLocation>
        <location evidence="1 4">Cell outer membrane</location>
    </subcellularLocation>
</comment>
<keyword evidence="2 4" id="KW-0472">Membrane</keyword>
<keyword evidence="8" id="KW-0675">Receptor</keyword>
<feature type="chain" id="PRO_5045101490" evidence="5">
    <location>
        <begin position="23"/>
        <end position="1169"/>
    </location>
</feature>
<dbReference type="InterPro" id="IPR037066">
    <property type="entry name" value="Plug_dom_sf"/>
</dbReference>
<dbReference type="Gene3D" id="2.40.170.20">
    <property type="entry name" value="TonB-dependent receptor, beta-barrel domain"/>
    <property type="match status" value="2"/>
</dbReference>
<sequence>MISKCKLSLVAIAILSSFHAYAQEATDANEEDKENADIEVINVKGFKGSLKKAINQKRFSSSIVDSIHAEDIGKSTDQNIGDALSRITGVSIQEADGEGTRISVRGAGADKNQISLNGVALTSGLTGSNGDAGFDQSVDLSSFSSDILSSIDVIKTPSADHDEGSLGANVILRTAKPLSVKKPIRSITIQGRYNDFSEESDEKISFSFSEKFLDDTVGILVTAATETQSTRNDTLFASYNEDEVQPLFRAGEARNLKTGQPTTQDYHVFTRTNNNYFLNLNQRDRKTATLGIEYIPFENTNIQLDLSHTKQEIREDRHGLRFNTNLADGGPEGQDGDPFVDWYTINTDTNVLVKNTSRRVRGSMNRGIGGKDLETNVATLKITQDFSDTFRMDLTAGYSKTTDNTVRNIDAGTGTWFTLPGDISHVDGADVQPAGYDCSGGPCTIVFGDAIASLPPGTSSERAIFLTETSFNPFDLHIHHLSGLNMYNNDNTDINKSLFVDFDWDVDWGPVTTIEFGYKASAREKDVLIDRQSLTGTAVPVFNEEGQEVFGGSEPQTIRVTEFLSSDAFPVNNFLNGVTAEGFPLSSGWGLIDPEKALSIAFNLDNVSLIPNPAGSNYVKQDNQSAYLKFNFSLMDSRLTGNVGLRYVETDIESRSFTTVNYNNSNNVLVPYDLVYRKQLANTSLPNCNTFPELPVQTGGCYQPLVTHLFDGRMLPDFPDNWQPVYDENGILQNPFSDEHLLQVTYDDAGNVVSIDRNDPLNTHPDFDNYSGPRSEWRLRAWTDNTTNRVDVPFLNKFTGAEIAQNWQRNFATSGASDNSVLLPSLNVNYALNDEVILRFAASRTMARPRFNAVVPGAFISENIWGERGRGSAGSAELVPLKSNNLDFSFEWYFDDTGLASIALFRKDMKDFLQRVNDVFYYKDIREQYDIESIEVSDLLIAPNGQTPADGCSPERFISRQNTGIWRFGCHEVDIGVERNGKKTVTQGFELSYVDTFSELPGAFSGLGVQLNYTFQDSENDPEFIENTGTFLAPLPQAFTPRHSANATVFWEKDGIELRLANRYTGIQFVSESRTIARWRDETNRLDFSANYDFNEHLSFSFHALNLTDDTTRSFITSKALFFGELDANGERVLLDEGNPQKDSSVDTSKVYNEFKTGRQYRLSVRVTF</sequence>
<name>A0ABV7FNF9_9ALTE</name>
<keyword evidence="9" id="KW-1185">Reference proteome</keyword>
<keyword evidence="3" id="KW-0998">Cell outer membrane</keyword>
<dbReference type="SUPFAM" id="SSF56935">
    <property type="entry name" value="Porins"/>
    <property type="match status" value="1"/>
</dbReference>
<keyword evidence="5" id="KW-0732">Signal</keyword>
<proteinExistence type="inferred from homology"/>
<evidence type="ECO:0000313" key="9">
    <source>
        <dbReference type="Proteomes" id="UP001595478"/>
    </source>
</evidence>
<dbReference type="EMBL" id="JBHRSW010000005">
    <property type="protein sequence ID" value="MFC3120786.1"/>
    <property type="molecule type" value="Genomic_DNA"/>
</dbReference>
<dbReference type="RefSeq" id="WP_376918914.1">
    <property type="nucleotide sequence ID" value="NZ_JBHRSW010000005.1"/>
</dbReference>
<feature type="domain" description="TonB-dependent receptor-like beta-barrel" evidence="6">
    <location>
        <begin position="813"/>
        <end position="1107"/>
    </location>
</feature>
<evidence type="ECO:0000256" key="1">
    <source>
        <dbReference type="ARBA" id="ARBA00004442"/>
    </source>
</evidence>
<evidence type="ECO:0000313" key="8">
    <source>
        <dbReference type="EMBL" id="MFC3120786.1"/>
    </source>
</evidence>
<protein>
    <submittedName>
        <fullName evidence="8">TonB-dependent receptor domain-containing protein</fullName>
    </submittedName>
</protein>
<comment type="caution">
    <text evidence="8">The sequence shown here is derived from an EMBL/GenBank/DDBJ whole genome shotgun (WGS) entry which is preliminary data.</text>
</comment>
<dbReference type="Proteomes" id="UP001595478">
    <property type="component" value="Unassembled WGS sequence"/>
</dbReference>
<accession>A0ABV7FNF9</accession>
<evidence type="ECO:0000256" key="4">
    <source>
        <dbReference type="RuleBase" id="RU003357"/>
    </source>
</evidence>
<dbReference type="PANTHER" id="PTHR40980:SF3">
    <property type="entry name" value="TONB-DEPENDENT RECEPTOR-LIKE BETA-BARREL DOMAIN-CONTAINING PROTEIN"/>
    <property type="match status" value="1"/>
</dbReference>
<evidence type="ECO:0000256" key="5">
    <source>
        <dbReference type="SAM" id="SignalP"/>
    </source>
</evidence>
<evidence type="ECO:0000259" key="7">
    <source>
        <dbReference type="Pfam" id="PF07715"/>
    </source>
</evidence>
<evidence type="ECO:0000256" key="3">
    <source>
        <dbReference type="ARBA" id="ARBA00023237"/>
    </source>
</evidence>
<dbReference type="Gene3D" id="2.170.130.10">
    <property type="entry name" value="TonB-dependent receptor, plug domain"/>
    <property type="match status" value="1"/>
</dbReference>
<dbReference type="PANTHER" id="PTHR40980">
    <property type="entry name" value="PLUG DOMAIN-CONTAINING PROTEIN"/>
    <property type="match status" value="1"/>
</dbReference>
<dbReference type="Pfam" id="PF00593">
    <property type="entry name" value="TonB_dep_Rec_b-barrel"/>
    <property type="match status" value="1"/>
</dbReference>
<keyword evidence="4" id="KW-0798">TonB box</keyword>
<feature type="domain" description="TonB-dependent receptor plug" evidence="7">
    <location>
        <begin position="58"/>
        <end position="167"/>
    </location>
</feature>
<dbReference type="InterPro" id="IPR000531">
    <property type="entry name" value="Beta-barrel_TonB"/>
</dbReference>
<evidence type="ECO:0000259" key="6">
    <source>
        <dbReference type="Pfam" id="PF00593"/>
    </source>
</evidence>
<organism evidence="8 9">
    <name type="scientific">Agaribacter flavus</name>
    <dbReference type="NCBI Taxonomy" id="1902781"/>
    <lineage>
        <taxon>Bacteria</taxon>
        <taxon>Pseudomonadati</taxon>
        <taxon>Pseudomonadota</taxon>
        <taxon>Gammaproteobacteria</taxon>
        <taxon>Alteromonadales</taxon>
        <taxon>Alteromonadaceae</taxon>
        <taxon>Agaribacter</taxon>
    </lineage>
</organism>
<dbReference type="InterPro" id="IPR012910">
    <property type="entry name" value="Plug_dom"/>
</dbReference>
<reference evidence="9" key="1">
    <citation type="journal article" date="2019" name="Int. J. Syst. Evol. Microbiol.">
        <title>The Global Catalogue of Microorganisms (GCM) 10K type strain sequencing project: providing services to taxonomists for standard genome sequencing and annotation.</title>
        <authorList>
            <consortium name="The Broad Institute Genomics Platform"/>
            <consortium name="The Broad Institute Genome Sequencing Center for Infectious Disease"/>
            <person name="Wu L."/>
            <person name="Ma J."/>
        </authorList>
    </citation>
    <scope>NUCLEOTIDE SEQUENCE [LARGE SCALE GENOMIC DNA]</scope>
    <source>
        <strain evidence="9">KCTC 52473</strain>
    </source>
</reference>
<gene>
    <name evidence="8" type="ORF">ACFOHL_04090</name>
</gene>
<evidence type="ECO:0000256" key="2">
    <source>
        <dbReference type="ARBA" id="ARBA00023136"/>
    </source>
</evidence>
<comment type="similarity">
    <text evidence="4">Belongs to the TonB-dependent receptor family.</text>
</comment>
<dbReference type="InterPro" id="IPR036942">
    <property type="entry name" value="Beta-barrel_TonB_sf"/>
</dbReference>